<evidence type="ECO:0000313" key="12">
    <source>
        <dbReference type="Proteomes" id="UP000829364"/>
    </source>
</evidence>
<evidence type="ECO:0000256" key="5">
    <source>
        <dbReference type="ARBA" id="ARBA00023015"/>
    </source>
</evidence>
<keyword evidence="7" id="KW-0539">Nucleus</keyword>
<feature type="domain" description="C2H2-type" evidence="10">
    <location>
        <begin position="472"/>
        <end position="501"/>
    </location>
</feature>
<evidence type="ECO:0000256" key="9">
    <source>
        <dbReference type="SAM" id="MobiDB-lite"/>
    </source>
</evidence>
<evidence type="ECO:0000256" key="3">
    <source>
        <dbReference type="ARBA" id="ARBA00022771"/>
    </source>
</evidence>
<keyword evidence="5" id="KW-0805">Transcription regulation</keyword>
<evidence type="ECO:0000256" key="2">
    <source>
        <dbReference type="ARBA" id="ARBA00022723"/>
    </source>
</evidence>
<keyword evidence="3 8" id="KW-0863">Zinc-finger</keyword>
<feature type="compositionally biased region" description="Basic residues" evidence="9">
    <location>
        <begin position="207"/>
        <end position="217"/>
    </location>
</feature>
<dbReference type="InterPro" id="IPR013087">
    <property type="entry name" value="Znf_C2H2_type"/>
</dbReference>
<evidence type="ECO:0000313" key="11">
    <source>
        <dbReference type="EMBL" id="UNI21163.1"/>
    </source>
</evidence>
<dbReference type="PROSITE" id="PS00028">
    <property type="entry name" value="ZINC_FINGER_C2H2_1"/>
    <property type="match status" value="1"/>
</dbReference>
<dbReference type="PANTHER" id="PTHR46179:SF13">
    <property type="entry name" value="C2H2-TYPE DOMAIN-CONTAINING PROTEIN"/>
    <property type="match status" value="1"/>
</dbReference>
<feature type="compositionally biased region" description="Basic and acidic residues" evidence="9">
    <location>
        <begin position="231"/>
        <end position="243"/>
    </location>
</feature>
<dbReference type="GO" id="GO:0005634">
    <property type="term" value="C:nucleus"/>
    <property type="evidence" value="ECO:0007669"/>
    <property type="project" value="UniProtKB-SubCell"/>
</dbReference>
<organism evidence="11 12">
    <name type="scientific">Purpureocillium takamizusanense</name>
    <dbReference type="NCBI Taxonomy" id="2060973"/>
    <lineage>
        <taxon>Eukaryota</taxon>
        <taxon>Fungi</taxon>
        <taxon>Dikarya</taxon>
        <taxon>Ascomycota</taxon>
        <taxon>Pezizomycotina</taxon>
        <taxon>Sordariomycetes</taxon>
        <taxon>Hypocreomycetidae</taxon>
        <taxon>Hypocreales</taxon>
        <taxon>Ophiocordycipitaceae</taxon>
        <taxon>Purpureocillium</taxon>
    </lineage>
</organism>
<dbReference type="RefSeq" id="XP_047844644.1">
    <property type="nucleotide sequence ID" value="XM_047988646.1"/>
</dbReference>
<dbReference type="InterPro" id="IPR036236">
    <property type="entry name" value="Znf_C2H2_sf"/>
</dbReference>
<gene>
    <name evidence="11" type="primary">ACE1</name>
    <name evidence="11" type="ORF">JDV02_007178</name>
</gene>
<feature type="region of interest" description="Disordered" evidence="9">
    <location>
        <begin position="104"/>
        <end position="135"/>
    </location>
</feature>
<feature type="region of interest" description="Disordered" evidence="9">
    <location>
        <begin position="567"/>
        <end position="603"/>
    </location>
</feature>
<dbReference type="AlphaFoldDB" id="A0A9Q8QJS9"/>
<evidence type="ECO:0000256" key="4">
    <source>
        <dbReference type="ARBA" id="ARBA00022833"/>
    </source>
</evidence>
<sequence>MPLSSTRSVKPISIEDLTSKSYPVTHRHTPHYNIHRADTSPRSSAVLQDTPVAGLLSIYPHPHPLAPAAAIMSLANPRRRAPVTRPGSEGDATLSLKTGMALRKGATFHSPPSPAPMASDDKFSPPQLPRSPTNVDDIVDANRRRVALAIDDITETLARADISASLPKAASKATLRDTSSPVPRGLLGLDGPEQYMASKPDAERRVLRPRSLRRTHPHGSDSGLGSSITSGDEKASTMTKETKASPALTGSAATTAKAALRPLSPKAYRRVHEHILTPLLGEPTFKEFRPLVLDVPRRIRSKDIICLRDLEKTLIFMAPTKAPSLYLDFCLTSIRCIQATVELFSDREQTRPSDRPYTNGYFIDLKDQILEYGRQLYAAKNKTGSLEDDDVDKTDEIKLYGGVADNGRPAELVRVKKDGTVISLATGKTIDMEESAVKIKRSHSEQLEDQEEIMRSMARRKKNATPEELAPKMCPHPGCGKMFKRPCDLTKHEKTHSRPWKCPIATCKYHEFGWPTEKEMDRHVNDKHSNAPAMYECKFPPCPYKSKRESNCKQHMEKAHGWTYKRTKTNGKKMPGGAASDNAQHTPSLHNSSTPSTTPSYGMQTPPDMTSLDYPNMSNQDWFNNSNGFDMQTNSAEAMDISMDLRSPASAASYEQYPPYQNGSTFIMPNEEDIYAAQAQFGQGSEMQLPLEIQNLLGAKLLPQNLPIYRAQHIPQTAPAPQAQAMPAHFSPSAQQNAMLYTPDSQQASDEGFDDPFATGCADFTLFSGQHGKGQVNVQQPLFGEVTAEVPSAGLGFSQTSQPDMLNQVDWYSFDTVPFPG</sequence>
<keyword evidence="12" id="KW-1185">Reference proteome</keyword>
<keyword evidence="4" id="KW-0862">Zinc</keyword>
<keyword evidence="2" id="KW-0479">Metal-binding</keyword>
<dbReference type="SMART" id="SM00355">
    <property type="entry name" value="ZnF_C2H2"/>
    <property type="match status" value="3"/>
</dbReference>
<accession>A0A9Q8QJS9</accession>
<dbReference type="GO" id="GO:0006357">
    <property type="term" value="P:regulation of transcription by RNA polymerase II"/>
    <property type="evidence" value="ECO:0007669"/>
    <property type="project" value="TreeGrafter"/>
</dbReference>
<feature type="region of interest" description="Disordered" evidence="9">
    <location>
        <begin position="167"/>
        <end position="253"/>
    </location>
</feature>
<dbReference type="Proteomes" id="UP000829364">
    <property type="component" value="Chromosome 6"/>
</dbReference>
<dbReference type="EMBL" id="CP086359">
    <property type="protein sequence ID" value="UNI21163.1"/>
    <property type="molecule type" value="Genomic_DNA"/>
</dbReference>
<name>A0A9Q8QJS9_9HYPO</name>
<evidence type="ECO:0000256" key="7">
    <source>
        <dbReference type="ARBA" id="ARBA00023242"/>
    </source>
</evidence>
<dbReference type="PROSITE" id="PS50157">
    <property type="entry name" value="ZINC_FINGER_C2H2_2"/>
    <property type="match status" value="1"/>
</dbReference>
<comment type="subcellular location">
    <subcellularLocation>
        <location evidence="1">Nucleus</location>
    </subcellularLocation>
</comment>
<protein>
    <submittedName>
        <fullName evidence="11">Copper-binding transcription factor, variant 2</fullName>
    </submittedName>
</protein>
<evidence type="ECO:0000256" key="1">
    <source>
        <dbReference type="ARBA" id="ARBA00004123"/>
    </source>
</evidence>
<keyword evidence="6" id="KW-0804">Transcription</keyword>
<dbReference type="Gene3D" id="3.30.160.60">
    <property type="entry name" value="Classic Zinc Finger"/>
    <property type="match status" value="1"/>
</dbReference>
<evidence type="ECO:0000256" key="8">
    <source>
        <dbReference type="PROSITE-ProRule" id="PRU00042"/>
    </source>
</evidence>
<dbReference type="OrthoDB" id="9368434at2759"/>
<dbReference type="GO" id="GO:0008270">
    <property type="term" value="F:zinc ion binding"/>
    <property type="evidence" value="ECO:0007669"/>
    <property type="project" value="UniProtKB-KW"/>
</dbReference>
<dbReference type="GeneID" id="72069127"/>
<evidence type="ECO:0000259" key="10">
    <source>
        <dbReference type="PROSITE" id="PS50157"/>
    </source>
</evidence>
<dbReference type="PANTHER" id="PTHR46179">
    <property type="entry name" value="ZINC FINGER PROTEIN"/>
    <property type="match status" value="1"/>
</dbReference>
<feature type="compositionally biased region" description="Polar residues" evidence="9">
    <location>
        <begin position="581"/>
        <end position="603"/>
    </location>
</feature>
<dbReference type="InterPro" id="IPR051061">
    <property type="entry name" value="Zinc_finger_trans_reg"/>
</dbReference>
<proteinExistence type="predicted"/>
<dbReference type="SUPFAM" id="SSF57667">
    <property type="entry name" value="beta-beta-alpha zinc fingers"/>
    <property type="match status" value="1"/>
</dbReference>
<reference evidence="11" key="1">
    <citation type="submission" date="2021-11" db="EMBL/GenBank/DDBJ databases">
        <title>Purpureocillium_takamizusanense_genome.</title>
        <authorList>
            <person name="Nguyen N.-H."/>
        </authorList>
    </citation>
    <scope>NUCLEOTIDE SEQUENCE</scope>
    <source>
        <strain evidence="11">PT3</strain>
    </source>
</reference>
<evidence type="ECO:0000256" key="6">
    <source>
        <dbReference type="ARBA" id="ARBA00023163"/>
    </source>
</evidence>